<dbReference type="InterPro" id="IPR013557">
    <property type="entry name" value="AntA/B_antirep"/>
</dbReference>
<reference evidence="2 3" key="1">
    <citation type="submission" date="2018-06" db="EMBL/GenBank/DDBJ databases">
        <authorList>
            <consortium name="Pathogen Informatics"/>
            <person name="Doyle S."/>
        </authorList>
    </citation>
    <scope>NUCLEOTIDE SEQUENCE [LARGE SCALE GENOMIC DNA]</scope>
    <source>
        <strain evidence="2 3">NCTC12860</strain>
    </source>
</reference>
<dbReference type="AlphaFoldDB" id="A0A336NDL4"/>
<organism evidence="2 3">
    <name type="scientific">Bartonella grahamii</name>
    <dbReference type="NCBI Taxonomy" id="33045"/>
    <lineage>
        <taxon>Bacteria</taxon>
        <taxon>Pseudomonadati</taxon>
        <taxon>Pseudomonadota</taxon>
        <taxon>Alphaproteobacteria</taxon>
        <taxon>Hyphomicrobiales</taxon>
        <taxon>Bartonellaceae</taxon>
        <taxon>Bartonella</taxon>
    </lineage>
</organism>
<sequence length="54" mass="6537">MNTLIEIKERVIDREAVQTINARYLHAFLEITSKFANWIKNRIKECKFRENIDL</sequence>
<evidence type="ECO:0000313" key="3">
    <source>
        <dbReference type="Proteomes" id="UP000253846"/>
    </source>
</evidence>
<dbReference type="Pfam" id="PF08346">
    <property type="entry name" value="AntA"/>
    <property type="match status" value="1"/>
</dbReference>
<protein>
    <submittedName>
        <fullName evidence="2">Phage anti-repressor protein</fullName>
    </submittedName>
</protein>
<evidence type="ECO:0000313" key="2">
    <source>
        <dbReference type="EMBL" id="SSZ38881.1"/>
    </source>
</evidence>
<evidence type="ECO:0000259" key="1">
    <source>
        <dbReference type="Pfam" id="PF08346"/>
    </source>
</evidence>
<gene>
    <name evidence="2" type="ORF">NCTC12860_00065</name>
</gene>
<dbReference type="Proteomes" id="UP000253846">
    <property type="component" value="Unassembled WGS sequence"/>
</dbReference>
<name>A0A336NDL4_BARGR</name>
<feature type="domain" description="AntA/AntB antirepressor" evidence="1">
    <location>
        <begin position="20"/>
        <end position="53"/>
    </location>
</feature>
<accession>A0A336NDL4</accession>
<dbReference type="EMBL" id="UFTD01000001">
    <property type="protein sequence ID" value="SSZ38881.1"/>
    <property type="molecule type" value="Genomic_DNA"/>
</dbReference>
<proteinExistence type="predicted"/>